<accession>A0A919MR91</accession>
<name>A0A919MR91_9ACTN</name>
<keyword evidence="4" id="KW-1185">Reference proteome</keyword>
<evidence type="ECO:0000256" key="2">
    <source>
        <dbReference type="SAM" id="Phobius"/>
    </source>
</evidence>
<keyword evidence="2" id="KW-1133">Transmembrane helix</keyword>
<dbReference type="Proteomes" id="UP000636960">
    <property type="component" value="Unassembled WGS sequence"/>
</dbReference>
<protein>
    <submittedName>
        <fullName evidence="3">Uncharacterized protein</fullName>
    </submittedName>
</protein>
<feature type="region of interest" description="Disordered" evidence="1">
    <location>
        <begin position="64"/>
        <end position="84"/>
    </location>
</feature>
<feature type="transmembrane region" description="Helical" evidence="2">
    <location>
        <begin position="18"/>
        <end position="37"/>
    </location>
</feature>
<sequence length="84" mass="8364">MAGIKSTGIALGGLARRAFTVLALALTVLAPAFMVLVPRTARWGNAGWVRGQCRVGPGAMTSGRLGATGGGRRAAGGGMARNGL</sequence>
<organism evidence="3 4">
    <name type="scientific">Paractinoplanes rishiriensis</name>
    <dbReference type="NCBI Taxonomy" id="1050105"/>
    <lineage>
        <taxon>Bacteria</taxon>
        <taxon>Bacillati</taxon>
        <taxon>Actinomycetota</taxon>
        <taxon>Actinomycetes</taxon>
        <taxon>Micromonosporales</taxon>
        <taxon>Micromonosporaceae</taxon>
        <taxon>Paractinoplanes</taxon>
    </lineage>
</organism>
<keyword evidence="2" id="KW-0472">Membrane</keyword>
<dbReference type="RefSeq" id="WP_203783412.1">
    <property type="nucleotide sequence ID" value="NZ_BOMV01000054.1"/>
</dbReference>
<comment type="caution">
    <text evidence="3">The sequence shown here is derived from an EMBL/GenBank/DDBJ whole genome shotgun (WGS) entry which is preliminary data.</text>
</comment>
<reference evidence="3" key="1">
    <citation type="submission" date="2021-01" db="EMBL/GenBank/DDBJ databases">
        <title>Whole genome shotgun sequence of Actinoplanes rishiriensis NBRC 108556.</title>
        <authorList>
            <person name="Komaki H."/>
            <person name="Tamura T."/>
        </authorList>
    </citation>
    <scope>NUCLEOTIDE SEQUENCE</scope>
    <source>
        <strain evidence="3">NBRC 108556</strain>
    </source>
</reference>
<evidence type="ECO:0000256" key="1">
    <source>
        <dbReference type="SAM" id="MobiDB-lite"/>
    </source>
</evidence>
<evidence type="ECO:0000313" key="4">
    <source>
        <dbReference type="Proteomes" id="UP000636960"/>
    </source>
</evidence>
<dbReference type="AlphaFoldDB" id="A0A919MR91"/>
<feature type="compositionally biased region" description="Gly residues" evidence="1">
    <location>
        <begin position="66"/>
        <end position="84"/>
    </location>
</feature>
<keyword evidence="2" id="KW-0812">Transmembrane</keyword>
<gene>
    <name evidence="3" type="ORF">Ari01nite_44310</name>
</gene>
<dbReference type="EMBL" id="BOMV01000054">
    <property type="protein sequence ID" value="GIE96966.1"/>
    <property type="molecule type" value="Genomic_DNA"/>
</dbReference>
<evidence type="ECO:0000313" key="3">
    <source>
        <dbReference type="EMBL" id="GIE96966.1"/>
    </source>
</evidence>
<proteinExistence type="predicted"/>